<feature type="transmembrane region" description="Helical" evidence="7">
    <location>
        <begin position="117"/>
        <end position="137"/>
    </location>
</feature>
<dbReference type="PANTHER" id="PTHR32322:SF2">
    <property type="entry name" value="EAMA DOMAIN-CONTAINING PROTEIN"/>
    <property type="match status" value="1"/>
</dbReference>
<protein>
    <submittedName>
        <fullName evidence="9">Permease of the drug/metabolite transporter (DMT) superfamily</fullName>
    </submittedName>
</protein>
<feature type="transmembrane region" description="Helical" evidence="7">
    <location>
        <begin position="143"/>
        <end position="162"/>
    </location>
</feature>
<feature type="transmembrane region" description="Helical" evidence="7">
    <location>
        <begin position="235"/>
        <end position="254"/>
    </location>
</feature>
<gene>
    <name evidence="9" type="primary">pecM</name>
    <name evidence="9" type="ORF">BEI_1353</name>
</gene>
<feature type="transmembrane region" description="Helical" evidence="7">
    <location>
        <begin position="90"/>
        <end position="110"/>
    </location>
</feature>
<keyword evidence="10" id="KW-1185">Reference proteome</keyword>
<dbReference type="SUPFAM" id="SSF103481">
    <property type="entry name" value="Multidrug resistance efflux transporter EmrE"/>
    <property type="match status" value="2"/>
</dbReference>
<keyword evidence="5 7" id="KW-0472">Membrane</keyword>
<feature type="transmembrane region" description="Helical" evidence="7">
    <location>
        <begin position="260"/>
        <end position="280"/>
    </location>
</feature>
<dbReference type="InterPro" id="IPR050638">
    <property type="entry name" value="AA-Vitamin_Transporters"/>
</dbReference>
<evidence type="ECO:0000313" key="10">
    <source>
        <dbReference type="Proteomes" id="UP000219993"/>
    </source>
</evidence>
<evidence type="ECO:0000256" key="4">
    <source>
        <dbReference type="ARBA" id="ARBA00022989"/>
    </source>
</evidence>
<evidence type="ECO:0000313" key="9">
    <source>
        <dbReference type="EMBL" id="ATJ82340.1"/>
    </source>
</evidence>
<dbReference type="Proteomes" id="UP000219993">
    <property type="component" value="Chromosome"/>
</dbReference>
<feature type="domain" description="EamA" evidence="8">
    <location>
        <begin position="143"/>
        <end position="275"/>
    </location>
</feature>
<evidence type="ECO:0000256" key="7">
    <source>
        <dbReference type="SAM" id="Phobius"/>
    </source>
</evidence>
<dbReference type="OrthoDB" id="5430053at2"/>
<name>A0A291P624_9GAMM</name>
<dbReference type="KEGG" id="hbe:BEI_1353"/>
<sequence>MPRSLDLFLTALAPAVWGSTYYVTTEFMPAGYPVTLAVLRALPAGLLLLALVRRLPGREWLGRVFLLGAVNFAIFWTLLFVAAYRLPGGVAATLGSLQALCVILLARGWLGTPIVGLSVIAALAGAAGVALLVLTPSAALDPLGLAAGLGGAVSMAAGTVLSRRWQPPVSPLTFTAWQLTAGGLLLVPIAWWHEPPLPALDAANLGGMAYLGLVGAALTYYLWFRGVARIEPAAISMLGMMSPLTAVLLGWWLLEQRLTSWQLLGAAVVLGSVWLGQWAARRGATPAGGRGLQGGRSSPVATVEEGA</sequence>
<dbReference type="AlphaFoldDB" id="A0A291P624"/>
<evidence type="ECO:0000256" key="1">
    <source>
        <dbReference type="ARBA" id="ARBA00004141"/>
    </source>
</evidence>
<comment type="subcellular location">
    <subcellularLocation>
        <location evidence="1">Membrane</location>
        <topology evidence="1">Multi-pass membrane protein</topology>
    </subcellularLocation>
</comment>
<dbReference type="InterPro" id="IPR037185">
    <property type="entry name" value="EmrE-like"/>
</dbReference>
<comment type="similarity">
    <text evidence="2">Belongs to the EamA transporter family.</text>
</comment>
<dbReference type="RefSeq" id="WP_097788799.1">
    <property type="nucleotide sequence ID" value="NZ_BAAADT010000029.1"/>
</dbReference>
<reference evidence="9 10" key="1">
    <citation type="journal article" date="2017" name="Sci. Rep.">
        <title>Revealing the Saline Adaptation Strategies of the Halophilic Bacterium Halomonas beimenensis through High-throughput Omics and Transposon Mutagenesis Approaches.</title>
        <authorList>
            <person name="Chen Y.H."/>
            <person name="Lin S.S."/>
            <person name="Shyu Y.T."/>
        </authorList>
    </citation>
    <scope>NUCLEOTIDE SEQUENCE [LARGE SCALE GENOMIC DNA]</scope>
    <source>
        <strain evidence="9 10">NTU-111</strain>
    </source>
</reference>
<evidence type="ECO:0000256" key="5">
    <source>
        <dbReference type="ARBA" id="ARBA00023136"/>
    </source>
</evidence>
<accession>A0A291P624</accession>
<feature type="transmembrane region" description="Helical" evidence="7">
    <location>
        <begin position="174"/>
        <end position="193"/>
    </location>
</feature>
<feature type="transmembrane region" description="Helical" evidence="7">
    <location>
        <begin position="205"/>
        <end position="223"/>
    </location>
</feature>
<dbReference type="InterPro" id="IPR000620">
    <property type="entry name" value="EamA_dom"/>
</dbReference>
<keyword evidence="3 7" id="KW-0812">Transmembrane</keyword>
<dbReference type="GO" id="GO:0016020">
    <property type="term" value="C:membrane"/>
    <property type="evidence" value="ECO:0007669"/>
    <property type="project" value="UniProtKB-SubCell"/>
</dbReference>
<evidence type="ECO:0000256" key="2">
    <source>
        <dbReference type="ARBA" id="ARBA00007362"/>
    </source>
</evidence>
<feature type="region of interest" description="Disordered" evidence="6">
    <location>
        <begin position="285"/>
        <end position="307"/>
    </location>
</feature>
<feature type="transmembrane region" description="Helical" evidence="7">
    <location>
        <begin position="34"/>
        <end position="52"/>
    </location>
</feature>
<evidence type="ECO:0000256" key="3">
    <source>
        <dbReference type="ARBA" id="ARBA00022692"/>
    </source>
</evidence>
<dbReference type="PANTHER" id="PTHR32322">
    <property type="entry name" value="INNER MEMBRANE TRANSPORTER"/>
    <property type="match status" value="1"/>
</dbReference>
<dbReference type="EMBL" id="CP021435">
    <property type="protein sequence ID" value="ATJ82340.1"/>
    <property type="molecule type" value="Genomic_DNA"/>
</dbReference>
<keyword evidence="4 7" id="KW-1133">Transmembrane helix</keyword>
<proteinExistence type="inferred from homology"/>
<organism evidence="9 10">
    <name type="scientific">Halomonas beimenensis</name>
    <dbReference type="NCBI Taxonomy" id="475662"/>
    <lineage>
        <taxon>Bacteria</taxon>
        <taxon>Pseudomonadati</taxon>
        <taxon>Pseudomonadota</taxon>
        <taxon>Gammaproteobacteria</taxon>
        <taxon>Oceanospirillales</taxon>
        <taxon>Halomonadaceae</taxon>
        <taxon>Halomonas</taxon>
    </lineage>
</organism>
<dbReference type="Pfam" id="PF00892">
    <property type="entry name" value="EamA"/>
    <property type="match status" value="2"/>
</dbReference>
<feature type="transmembrane region" description="Helical" evidence="7">
    <location>
        <begin position="64"/>
        <end position="84"/>
    </location>
</feature>
<feature type="domain" description="EamA" evidence="8">
    <location>
        <begin position="8"/>
        <end position="133"/>
    </location>
</feature>
<evidence type="ECO:0000256" key="6">
    <source>
        <dbReference type="SAM" id="MobiDB-lite"/>
    </source>
</evidence>
<evidence type="ECO:0000259" key="8">
    <source>
        <dbReference type="Pfam" id="PF00892"/>
    </source>
</evidence>